<dbReference type="InterPro" id="IPR010982">
    <property type="entry name" value="Lambda_DNA-bd_dom_sf"/>
</dbReference>
<name>A0A1B1M3C8_STRLN</name>
<dbReference type="GO" id="GO:0003700">
    <property type="term" value="F:DNA-binding transcription factor activity"/>
    <property type="evidence" value="ECO:0007669"/>
    <property type="project" value="TreeGrafter"/>
</dbReference>
<dbReference type="Gene3D" id="3.40.50.2300">
    <property type="match status" value="2"/>
</dbReference>
<accession>A0A1B1M3C8</accession>
<keyword evidence="2" id="KW-1185">Reference proteome</keyword>
<protein>
    <submittedName>
        <fullName evidence="1">Transcriptional regulator, LacI family</fullName>
    </submittedName>
</protein>
<dbReference type="CDD" id="cd01392">
    <property type="entry name" value="HTH_LacI"/>
    <property type="match status" value="1"/>
</dbReference>
<dbReference type="PROSITE" id="PS50932">
    <property type="entry name" value="HTH_LACI_2"/>
    <property type="match status" value="1"/>
</dbReference>
<dbReference type="SUPFAM" id="SSF53822">
    <property type="entry name" value="Periplasmic binding protein-like I"/>
    <property type="match status" value="1"/>
</dbReference>
<dbReference type="PANTHER" id="PTHR30146:SF109">
    <property type="entry name" value="HTH-TYPE TRANSCRIPTIONAL REGULATOR GALS"/>
    <property type="match status" value="1"/>
</dbReference>
<dbReference type="PATRIC" id="fig|1915.4.peg.833"/>
<dbReference type="PROSITE" id="PS00356">
    <property type="entry name" value="HTH_LACI_1"/>
    <property type="match status" value="1"/>
</dbReference>
<dbReference type="SMART" id="SM00354">
    <property type="entry name" value="HTH_LACI"/>
    <property type="match status" value="1"/>
</dbReference>
<dbReference type="InterPro" id="IPR000843">
    <property type="entry name" value="HTH_LacI"/>
</dbReference>
<dbReference type="Gene3D" id="1.10.260.40">
    <property type="entry name" value="lambda repressor-like DNA-binding domains"/>
    <property type="match status" value="1"/>
</dbReference>
<dbReference type="Pfam" id="PF00356">
    <property type="entry name" value="LacI"/>
    <property type="match status" value="1"/>
</dbReference>
<dbReference type="Pfam" id="PF13377">
    <property type="entry name" value="Peripla_BP_3"/>
    <property type="match status" value="1"/>
</dbReference>
<evidence type="ECO:0000313" key="2">
    <source>
        <dbReference type="Proteomes" id="UP000092598"/>
    </source>
</evidence>
<dbReference type="AlphaFoldDB" id="A0A1B1M3C8"/>
<gene>
    <name evidence="1" type="ORF">SLINC_0698</name>
</gene>
<dbReference type="SUPFAM" id="SSF47413">
    <property type="entry name" value="lambda repressor-like DNA-binding domains"/>
    <property type="match status" value="1"/>
</dbReference>
<sequence>MVLGDVARRAGVSAMTVSRVLNERPGVGDRTRARVFAVAAELGYRPNRLAQALVTGRSQVLAVVSFNTAQYGPAATVFGVEQAARQAGYAVQITTLRSGDPLPARAVMEGIVSQAVAGLILAAPHDWTAEALRHLPADRPAVALDVDIAQEGAPVIGLEQTTGARRATEHLLALGHDTVWHVAGPTDQPSARARERAWREALVAAGRTPPHLLRGDWSARSGYEQGRRLAAMPDVTAVFAANDHMALGVLRALREAGHDVPVDVSLVGYDDIPEAEYVWPPLTTVRQDFGEAGRRALELLVAQIEGEPRTGTLVALEPELVVRGSSGPPP</sequence>
<dbReference type="EMBL" id="CP016438">
    <property type="protein sequence ID" value="ANS62922.1"/>
    <property type="molecule type" value="Genomic_DNA"/>
</dbReference>
<organism evidence="1 2">
    <name type="scientific">Streptomyces lincolnensis</name>
    <dbReference type="NCBI Taxonomy" id="1915"/>
    <lineage>
        <taxon>Bacteria</taxon>
        <taxon>Bacillati</taxon>
        <taxon>Actinomycetota</taxon>
        <taxon>Actinomycetes</taxon>
        <taxon>Kitasatosporales</taxon>
        <taxon>Streptomycetaceae</taxon>
        <taxon>Streptomyces</taxon>
    </lineage>
</organism>
<dbReference type="CDD" id="cd01574">
    <property type="entry name" value="PBP1_LacI"/>
    <property type="match status" value="1"/>
</dbReference>
<dbReference type="PANTHER" id="PTHR30146">
    <property type="entry name" value="LACI-RELATED TRANSCRIPTIONAL REPRESSOR"/>
    <property type="match status" value="1"/>
</dbReference>
<dbReference type="GO" id="GO:0000976">
    <property type="term" value="F:transcription cis-regulatory region binding"/>
    <property type="evidence" value="ECO:0007669"/>
    <property type="project" value="TreeGrafter"/>
</dbReference>
<dbReference type="KEGG" id="sls:SLINC_0698"/>
<dbReference type="InterPro" id="IPR028082">
    <property type="entry name" value="Peripla_BP_I"/>
</dbReference>
<dbReference type="Proteomes" id="UP000092598">
    <property type="component" value="Chromosome"/>
</dbReference>
<evidence type="ECO:0000313" key="1">
    <source>
        <dbReference type="EMBL" id="ANS62922.1"/>
    </source>
</evidence>
<dbReference type="STRING" id="1915.SLINC_0698"/>
<proteinExistence type="predicted"/>
<dbReference type="RefSeq" id="WP_360081199.1">
    <property type="nucleotide sequence ID" value="NZ_JBEZCN010000034.1"/>
</dbReference>
<reference evidence="1 2" key="1">
    <citation type="submission" date="2016-07" db="EMBL/GenBank/DDBJ databases">
        <title>Enhancement of antibiotic productionsby engineered nitrateutilization in actinobacteria.</title>
        <authorList>
            <person name="Meng S.C."/>
        </authorList>
    </citation>
    <scope>NUCLEOTIDE SEQUENCE [LARGE SCALE GENOMIC DNA]</scope>
    <source>
        <strain evidence="1 2">NRRL 2936</strain>
    </source>
</reference>
<dbReference type="InterPro" id="IPR046335">
    <property type="entry name" value="LacI/GalR-like_sensor"/>
</dbReference>